<dbReference type="GO" id="GO:0009236">
    <property type="term" value="P:cobalamin biosynthetic process"/>
    <property type="evidence" value="ECO:0007669"/>
    <property type="project" value="UniProtKB-UniRule"/>
</dbReference>
<evidence type="ECO:0000256" key="9">
    <source>
        <dbReference type="HAMAP-Rule" id="MF_00024"/>
    </source>
</evidence>
<dbReference type="EMBL" id="SOQX01000010">
    <property type="protein sequence ID" value="TDX97897.1"/>
    <property type="molecule type" value="Genomic_DNA"/>
</dbReference>
<comment type="caution">
    <text evidence="9">Lacks conserved residue(s) required for the propagation of feature annotation.</text>
</comment>
<sequence>MLSVAIMLAAVVLDQLLGDPRRYHPLAGFGRLVLWLEPRLYGPPSLRDGRRRWRGALGWLLLVAPPVALTAWLVAILPPWGAAAIEVLLLYLALGARSLAHHALRVAGKLEQNDLDGARHAVAMMVSRDTDSLTPSQISTATLESVLENGNDAVFATLFWFLLLGAPGVVLFRLANTLDAMWGYRNDRYRDFGTLAARLDDLLNWIPARLTALGYALLGHTRQALRCWRAQARHWGGINPGVVMASGAGALNRTLGGAVQYHGALRERPPLGAGPSARVGDIARAVRLVQYTLILWLVIIAIGGGLFATTWG</sequence>
<evidence type="ECO:0000256" key="4">
    <source>
        <dbReference type="ARBA" id="ARBA00022475"/>
    </source>
</evidence>
<dbReference type="PANTHER" id="PTHR34308">
    <property type="entry name" value="COBALAMIN BIOSYNTHESIS PROTEIN CBIB"/>
    <property type="match status" value="1"/>
</dbReference>
<comment type="pathway">
    <text evidence="2 9">Cofactor biosynthesis; adenosylcobalamin biosynthesis.</text>
</comment>
<dbReference type="OrthoDB" id="9811967at2"/>
<keyword evidence="4 9" id="KW-1003">Cell membrane</keyword>
<reference evidence="10 11" key="1">
    <citation type="submission" date="2019-03" db="EMBL/GenBank/DDBJ databases">
        <title>Genomic Encyclopedia of Type Strains, Phase IV (KMG-IV): sequencing the most valuable type-strain genomes for metagenomic binning, comparative biology and taxonomic classification.</title>
        <authorList>
            <person name="Goeker M."/>
        </authorList>
    </citation>
    <scope>NUCLEOTIDE SEQUENCE [LARGE SCALE GENOMIC DNA]</scope>
    <source>
        <strain evidence="10 11">DSM 16326</strain>
    </source>
</reference>
<dbReference type="GO" id="GO:0048472">
    <property type="term" value="F:threonine-phosphate decarboxylase activity"/>
    <property type="evidence" value="ECO:0007669"/>
    <property type="project" value="InterPro"/>
</dbReference>
<dbReference type="UniPathway" id="UPA00148"/>
<keyword evidence="11" id="KW-1185">Reference proteome</keyword>
<dbReference type="RefSeq" id="WP_134085259.1">
    <property type="nucleotide sequence ID" value="NZ_SOQX01000010.1"/>
</dbReference>
<evidence type="ECO:0000256" key="7">
    <source>
        <dbReference type="ARBA" id="ARBA00022989"/>
    </source>
</evidence>
<dbReference type="InterPro" id="IPR004485">
    <property type="entry name" value="Cobalamin_biosynth_CobD/CbiB"/>
</dbReference>
<evidence type="ECO:0000313" key="11">
    <source>
        <dbReference type="Proteomes" id="UP000294914"/>
    </source>
</evidence>
<feature type="transmembrane region" description="Helical" evidence="9">
    <location>
        <begin position="56"/>
        <end position="75"/>
    </location>
</feature>
<name>A0A4R8IN65_9GAMM</name>
<protein>
    <recommendedName>
        <fullName evidence="9">Cobalamin biosynthesis protein CobD</fullName>
    </recommendedName>
</protein>
<organism evidence="10 11">
    <name type="scientific">Thiohalophilus thiocyanatoxydans</name>
    <dbReference type="NCBI Taxonomy" id="381308"/>
    <lineage>
        <taxon>Bacteria</taxon>
        <taxon>Pseudomonadati</taxon>
        <taxon>Pseudomonadota</taxon>
        <taxon>Gammaproteobacteria</taxon>
        <taxon>Thiohalomonadales</taxon>
        <taxon>Thiohalophilaceae</taxon>
        <taxon>Thiohalophilus</taxon>
    </lineage>
</organism>
<evidence type="ECO:0000256" key="5">
    <source>
        <dbReference type="ARBA" id="ARBA00022573"/>
    </source>
</evidence>
<evidence type="ECO:0000256" key="2">
    <source>
        <dbReference type="ARBA" id="ARBA00004953"/>
    </source>
</evidence>
<feature type="transmembrane region" description="Helical" evidence="9">
    <location>
        <begin position="153"/>
        <end position="175"/>
    </location>
</feature>
<feature type="transmembrane region" description="Helical" evidence="9">
    <location>
        <begin position="288"/>
        <end position="311"/>
    </location>
</feature>
<comment type="function">
    <text evidence="9">Converts cobyric acid to cobinamide by the addition of aminopropanol on the F carboxylic group.</text>
</comment>
<dbReference type="NCBIfam" id="TIGR00380">
    <property type="entry name" value="cobal_cbiB"/>
    <property type="match status" value="1"/>
</dbReference>
<dbReference type="AlphaFoldDB" id="A0A4R8IN65"/>
<dbReference type="GO" id="GO:0015420">
    <property type="term" value="F:ABC-type vitamin B12 transporter activity"/>
    <property type="evidence" value="ECO:0007669"/>
    <property type="project" value="UniProtKB-UniRule"/>
</dbReference>
<evidence type="ECO:0000256" key="6">
    <source>
        <dbReference type="ARBA" id="ARBA00022692"/>
    </source>
</evidence>
<proteinExistence type="inferred from homology"/>
<evidence type="ECO:0000256" key="3">
    <source>
        <dbReference type="ARBA" id="ARBA00006263"/>
    </source>
</evidence>
<evidence type="ECO:0000256" key="8">
    <source>
        <dbReference type="ARBA" id="ARBA00023136"/>
    </source>
</evidence>
<evidence type="ECO:0000313" key="10">
    <source>
        <dbReference type="EMBL" id="TDX97897.1"/>
    </source>
</evidence>
<dbReference type="PANTHER" id="PTHR34308:SF1">
    <property type="entry name" value="COBALAMIN BIOSYNTHESIS PROTEIN CBIB"/>
    <property type="match status" value="1"/>
</dbReference>
<dbReference type="Pfam" id="PF03186">
    <property type="entry name" value="CobD_Cbib"/>
    <property type="match status" value="1"/>
</dbReference>
<comment type="caution">
    <text evidence="10">The sequence shown here is derived from an EMBL/GenBank/DDBJ whole genome shotgun (WGS) entry which is preliminary data.</text>
</comment>
<keyword evidence="8 9" id="KW-0472">Membrane</keyword>
<accession>A0A4R8IN65</accession>
<evidence type="ECO:0000256" key="1">
    <source>
        <dbReference type="ARBA" id="ARBA00004651"/>
    </source>
</evidence>
<keyword evidence="7 9" id="KW-1133">Transmembrane helix</keyword>
<gene>
    <name evidence="9" type="primary">cobD</name>
    <name evidence="10" type="ORF">EDC23_2700</name>
</gene>
<dbReference type="GO" id="GO:0005886">
    <property type="term" value="C:plasma membrane"/>
    <property type="evidence" value="ECO:0007669"/>
    <property type="project" value="UniProtKB-SubCell"/>
</dbReference>
<dbReference type="Proteomes" id="UP000294914">
    <property type="component" value="Unassembled WGS sequence"/>
</dbReference>
<keyword evidence="5 9" id="KW-0169">Cobalamin biosynthesis</keyword>
<keyword evidence="6 9" id="KW-0812">Transmembrane</keyword>
<dbReference type="HAMAP" id="MF_00024">
    <property type="entry name" value="CobD_CbiB"/>
    <property type="match status" value="1"/>
</dbReference>
<comment type="similarity">
    <text evidence="3 9">Belongs to the CobD/CbiB family.</text>
</comment>
<comment type="subcellular location">
    <subcellularLocation>
        <location evidence="1 9">Cell membrane</location>
        <topology evidence="1 9">Multi-pass membrane protein</topology>
    </subcellularLocation>
</comment>